<dbReference type="InterPro" id="IPR023803">
    <property type="entry name" value="Ribosomal_bS16_dom_sf"/>
</dbReference>
<evidence type="ECO:0000256" key="4">
    <source>
        <dbReference type="SAM" id="MobiDB-lite"/>
    </source>
</evidence>
<organism evidence="5 6">
    <name type="scientific">Candidatus Kaiserbacteria bacterium RIFOXYB1_FULL_46_14</name>
    <dbReference type="NCBI Taxonomy" id="1798531"/>
    <lineage>
        <taxon>Bacteria</taxon>
        <taxon>Candidatus Kaiseribacteriota</taxon>
    </lineage>
</organism>
<dbReference type="InterPro" id="IPR000307">
    <property type="entry name" value="Ribosomal_bS16"/>
</dbReference>
<feature type="region of interest" description="Disordered" evidence="4">
    <location>
        <begin position="111"/>
        <end position="146"/>
    </location>
</feature>
<protein>
    <recommendedName>
        <fullName evidence="3">30S ribosomal protein S16</fullName>
    </recommendedName>
</protein>
<dbReference type="STRING" id="1798531.A2392_01285"/>
<dbReference type="GO" id="GO:0005737">
    <property type="term" value="C:cytoplasm"/>
    <property type="evidence" value="ECO:0007669"/>
    <property type="project" value="UniProtKB-ARBA"/>
</dbReference>
<dbReference type="SUPFAM" id="SSF54565">
    <property type="entry name" value="Ribosomal protein S16"/>
    <property type="match status" value="1"/>
</dbReference>
<reference evidence="5 6" key="1">
    <citation type="journal article" date="2016" name="Nat. Commun.">
        <title>Thousands of microbial genomes shed light on interconnected biogeochemical processes in an aquifer system.</title>
        <authorList>
            <person name="Anantharaman K."/>
            <person name="Brown C.T."/>
            <person name="Hug L.A."/>
            <person name="Sharon I."/>
            <person name="Castelle C.J."/>
            <person name="Probst A.J."/>
            <person name="Thomas B.C."/>
            <person name="Singh A."/>
            <person name="Wilkins M.J."/>
            <person name="Karaoz U."/>
            <person name="Brodie E.L."/>
            <person name="Williams K.H."/>
            <person name="Hubbard S.S."/>
            <person name="Banfield J.F."/>
        </authorList>
    </citation>
    <scope>NUCLEOTIDE SEQUENCE [LARGE SCALE GENOMIC DNA]</scope>
</reference>
<dbReference type="EMBL" id="MFMS01000002">
    <property type="protein sequence ID" value="OGG86078.1"/>
    <property type="molecule type" value="Genomic_DNA"/>
</dbReference>
<dbReference type="PANTHER" id="PTHR12919">
    <property type="entry name" value="30S RIBOSOMAL PROTEIN S16"/>
    <property type="match status" value="1"/>
</dbReference>
<keyword evidence="2" id="KW-0687">Ribonucleoprotein</keyword>
<dbReference type="Pfam" id="PF00886">
    <property type="entry name" value="Ribosomal_S16"/>
    <property type="match status" value="1"/>
</dbReference>
<dbReference type="AlphaFoldDB" id="A0A1F6FJN7"/>
<dbReference type="GO" id="GO:0006412">
    <property type="term" value="P:translation"/>
    <property type="evidence" value="ECO:0007669"/>
    <property type="project" value="InterPro"/>
</dbReference>
<evidence type="ECO:0000256" key="2">
    <source>
        <dbReference type="ARBA" id="ARBA00023274"/>
    </source>
</evidence>
<dbReference type="Proteomes" id="UP000177395">
    <property type="component" value="Unassembled WGS sequence"/>
</dbReference>
<evidence type="ECO:0000313" key="6">
    <source>
        <dbReference type="Proteomes" id="UP000177395"/>
    </source>
</evidence>
<dbReference type="GO" id="GO:0015935">
    <property type="term" value="C:small ribosomal subunit"/>
    <property type="evidence" value="ECO:0007669"/>
    <property type="project" value="TreeGrafter"/>
</dbReference>
<evidence type="ECO:0000313" key="5">
    <source>
        <dbReference type="EMBL" id="OGG86078.1"/>
    </source>
</evidence>
<comment type="caution">
    <text evidence="5">The sequence shown here is derived from an EMBL/GenBank/DDBJ whole genome shotgun (WGS) entry which is preliminary data.</text>
</comment>
<name>A0A1F6FJN7_9BACT</name>
<dbReference type="NCBIfam" id="TIGR00002">
    <property type="entry name" value="S16"/>
    <property type="match status" value="1"/>
</dbReference>
<evidence type="ECO:0000256" key="3">
    <source>
        <dbReference type="ARBA" id="ARBA00035310"/>
    </source>
</evidence>
<feature type="compositionally biased region" description="Low complexity" evidence="4">
    <location>
        <begin position="116"/>
        <end position="125"/>
    </location>
</feature>
<evidence type="ECO:0000256" key="1">
    <source>
        <dbReference type="ARBA" id="ARBA00022980"/>
    </source>
</evidence>
<feature type="compositionally biased region" description="Acidic residues" evidence="4">
    <location>
        <begin position="126"/>
        <end position="140"/>
    </location>
</feature>
<accession>A0A1F6FJN7</accession>
<keyword evidence="1 5" id="KW-0689">Ribosomal protein</keyword>
<dbReference type="PANTHER" id="PTHR12919:SF20">
    <property type="entry name" value="SMALL RIBOSOMAL SUBUNIT PROTEIN BS16M"/>
    <property type="match status" value="1"/>
</dbReference>
<dbReference type="Gene3D" id="3.30.1320.10">
    <property type="match status" value="1"/>
</dbReference>
<proteinExistence type="predicted"/>
<dbReference type="GO" id="GO:0003735">
    <property type="term" value="F:structural constituent of ribosome"/>
    <property type="evidence" value="ECO:0007669"/>
    <property type="project" value="InterPro"/>
</dbReference>
<gene>
    <name evidence="5" type="ORF">A2392_01285</name>
</gene>
<sequence length="146" mass="15871">MLKMRLQRVGRKNDPSYRVVVTDSRTSPKSNKHIDLLGAYSAKQSAFSVDGERVKEWISKGVQVSPTVHNLLISNKIIEGKKINVLPRKTPVINEAKLKAEAEAKAAAEAAEKAAAEAAVETPVEVTEEVAPEVIEETPAEEEKAA</sequence>